<sequence>MEATMNADNDYNICKDAIRLKFLMITEEEWRVLEELTVILAPFAEITELLGGSNYSMFSFMWPAIITLTRNCISLLMSINNENLNLTNMSTIFEEDEEEDIVDIDEEFEIITTAKGDKFKFN</sequence>
<evidence type="ECO:0000313" key="1">
    <source>
        <dbReference type="EMBL" id="CAG8761530.1"/>
    </source>
</evidence>
<protein>
    <submittedName>
        <fullName evidence="1">18373_t:CDS:1</fullName>
    </submittedName>
</protein>
<reference evidence="1" key="1">
    <citation type="submission" date="2021-06" db="EMBL/GenBank/DDBJ databases">
        <authorList>
            <person name="Kallberg Y."/>
            <person name="Tangrot J."/>
            <person name="Rosling A."/>
        </authorList>
    </citation>
    <scope>NUCLEOTIDE SEQUENCE</scope>
    <source>
        <strain evidence="1">MA453B</strain>
    </source>
</reference>
<name>A0A9N9J1Z9_9GLOM</name>
<proteinExistence type="predicted"/>
<dbReference type="Proteomes" id="UP000789405">
    <property type="component" value="Unassembled WGS sequence"/>
</dbReference>
<organism evidence="1 2">
    <name type="scientific">Dentiscutata erythropus</name>
    <dbReference type="NCBI Taxonomy" id="1348616"/>
    <lineage>
        <taxon>Eukaryota</taxon>
        <taxon>Fungi</taxon>
        <taxon>Fungi incertae sedis</taxon>
        <taxon>Mucoromycota</taxon>
        <taxon>Glomeromycotina</taxon>
        <taxon>Glomeromycetes</taxon>
        <taxon>Diversisporales</taxon>
        <taxon>Gigasporaceae</taxon>
        <taxon>Dentiscutata</taxon>
    </lineage>
</organism>
<accession>A0A9N9J1Z9</accession>
<dbReference type="OrthoDB" id="2414383at2759"/>
<gene>
    <name evidence="1" type="ORF">DERYTH_LOCUS17860</name>
</gene>
<comment type="caution">
    <text evidence="1">The sequence shown here is derived from an EMBL/GenBank/DDBJ whole genome shotgun (WGS) entry which is preliminary data.</text>
</comment>
<dbReference type="EMBL" id="CAJVPY010017349">
    <property type="protein sequence ID" value="CAG8761530.1"/>
    <property type="molecule type" value="Genomic_DNA"/>
</dbReference>
<dbReference type="AlphaFoldDB" id="A0A9N9J1Z9"/>
<evidence type="ECO:0000313" key="2">
    <source>
        <dbReference type="Proteomes" id="UP000789405"/>
    </source>
</evidence>
<keyword evidence="2" id="KW-1185">Reference proteome</keyword>